<keyword evidence="5" id="KW-0479">Metal-binding</keyword>
<dbReference type="GO" id="GO:0016052">
    <property type="term" value="P:carbohydrate catabolic process"/>
    <property type="evidence" value="ECO:0007669"/>
    <property type="project" value="InterPro"/>
</dbReference>
<evidence type="ECO:0000256" key="15">
    <source>
        <dbReference type="PIRSR" id="PIRSR001024-4"/>
    </source>
</evidence>
<evidence type="ECO:0000256" key="14">
    <source>
        <dbReference type="PIRSR" id="PIRSR001024-2"/>
    </source>
</evidence>
<feature type="binding site" evidence="16">
    <location>
        <position position="354"/>
    </location>
    <ligand>
        <name>substrate</name>
    </ligand>
</feature>
<feature type="binding site" evidence="16">
    <location>
        <position position="137"/>
    </location>
    <ligand>
        <name>substrate</name>
    </ligand>
</feature>
<evidence type="ECO:0000256" key="4">
    <source>
        <dbReference type="ARBA" id="ARBA00012595"/>
    </source>
</evidence>
<feature type="signal peptide" evidence="18">
    <location>
        <begin position="1"/>
        <end position="22"/>
    </location>
</feature>
<keyword evidence="8" id="KW-0106">Calcium</keyword>
<evidence type="ECO:0000256" key="18">
    <source>
        <dbReference type="SAM" id="SignalP"/>
    </source>
</evidence>
<dbReference type="CDD" id="cd11319">
    <property type="entry name" value="AmyAc_euk_AmyA"/>
    <property type="match status" value="1"/>
</dbReference>
<evidence type="ECO:0000259" key="19">
    <source>
        <dbReference type="SMART" id="SM00642"/>
    </source>
</evidence>
<evidence type="ECO:0000256" key="5">
    <source>
        <dbReference type="ARBA" id="ARBA00022723"/>
    </source>
</evidence>
<feature type="binding site" evidence="16">
    <location>
        <position position="214"/>
    </location>
    <ligand>
        <name>substrate</name>
    </ligand>
</feature>
<sequence>MCESWCLCVIVTALITVPVSHCRTAEEWKSRVIYQLLTDRFGPSGPVPVSPCADLRSYCGGTFRGIVQRLDYIHDLGANAIWISPFVENTDGGFHGYWAKDMYSVNPHMGTKQELMDLVHACHQRDIWVMMDVVANHMGPPMGSRYNFTGYVPFNETWHYHDYCVISDWLNQTEVELCRLSTLPDLNQSVPYVRDALLAWIHDVTAEYGFDGYRVDTAVEVQKWFWPEFTASAGVFLMGEANNGDRTCYTGGYQGPLPSVLNFPLYWAMRRAFNEGQSMTQINKSLALQRKCFKDTSVLGLFVDNHDFPRFLNLSDDTALLRNALTYVMFGQGIPIIYYGTEQDFHGGNDPHNRESLWPCYNQTSSTYLFVKGMLAMRHRLAVYFPLNNQVELYADDHLMVFTRGALSQILVAITNVGQNANITRTLTNLPFKDKTTFINVDHANDTLVVQNASFTISLQHGYPKVYVLEFAVNTTQSDTSRRGNRSHDVITICALWAWAVANVVTFVGSLLVH</sequence>
<evidence type="ECO:0000256" key="2">
    <source>
        <dbReference type="ARBA" id="ARBA00001913"/>
    </source>
</evidence>
<dbReference type="EMBL" id="JBAMIC010000003">
    <property type="protein sequence ID" value="KAK7109594.1"/>
    <property type="molecule type" value="Genomic_DNA"/>
</dbReference>
<dbReference type="AlphaFoldDB" id="A0AAN9GIW2"/>
<dbReference type="Gene3D" id="3.20.20.80">
    <property type="entry name" value="Glycosidases"/>
    <property type="match status" value="1"/>
</dbReference>
<dbReference type="Gene3D" id="2.60.40.1180">
    <property type="entry name" value="Golgi alpha-mannosidase II"/>
    <property type="match status" value="1"/>
</dbReference>
<protein>
    <recommendedName>
        <fullName evidence="4">alpha-amylase</fullName>
        <ecNumber evidence="4">3.2.1.1</ecNumber>
    </recommendedName>
</protein>
<evidence type="ECO:0000256" key="8">
    <source>
        <dbReference type="ARBA" id="ARBA00022837"/>
    </source>
</evidence>
<comment type="catalytic activity">
    <reaction evidence="1">
        <text>Endohydrolysis of (1-&gt;4)-alpha-D-glucosidic linkages in polysaccharides containing three or more (1-&gt;4)-alpha-linked D-glucose units.</text>
        <dbReference type="EC" id="3.2.1.1"/>
    </reaction>
</comment>
<keyword evidence="21" id="KW-1185">Reference proteome</keyword>
<evidence type="ECO:0000256" key="9">
    <source>
        <dbReference type="ARBA" id="ARBA00023157"/>
    </source>
</evidence>
<name>A0AAN9GIW2_9CAEN</name>
<dbReference type="Pfam" id="PF09260">
    <property type="entry name" value="A_amylase_dom_C"/>
    <property type="match status" value="1"/>
</dbReference>
<feature type="domain" description="Glycosyl hydrolase family 13 catalytic" evidence="19">
    <location>
        <begin position="35"/>
        <end position="378"/>
    </location>
</feature>
<evidence type="ECO:0000256" key="17">
    <source>
        <dbReference type="SAM" id="Phobius"/>
    </source>
</evidence>
<feature type="binding site" evidence="16">
    <location>
        <position position="307"/>
    </location>
    <ligand>
        <name>substrate</name>
    </ligand>
</feature>
<dbReference type="InterPro" id="IPR013780">
    <property type="entry name" value="Glyco_hydro_b"/>
</dbReference>
<comment type="caution">
    <text evidence="20">The sequence shown here is derived from an EMBL/GenBank/DDBJ whole genome shotgun (WGS) entry which is preliminary data.</text>
</comment>
<feature type="site" description="Transition state stabilizer" evidence="14">
    <location>
        <position position="307"/>
    </location>
</feature>
<feature type="active site" description="Proton donor" evidence="13">
    <location>
        <position position="240"/>
    </location>
</feature>
<evidence type="ECO:0000256" key="1">
    <source>
        <dbReference type="ARBA" id="ARBA00000548"/>
    </source>
</evidence>
<comment type="similarity">
    <text evidence="3">Belongs to the glycosyl hydrolase 13 family.</text>
</comment>
<keyword evidence="7" id="KW-0378">Hydrolase</keyword>
<feature type="transmembrane region" description="Helical" evidence="17">
    <location>
        <begin position="490"/>
        <end position="513"/>
    </location>
</feature>
<keyword evidence="11" id="KW-0119">Carbohydrate metabolism</keyword>
<dbReference type="GO" id="GO:0005509">
    <property type="term" value="F:calcium ion binding"/>
    <property type="evidence" value="ECO:0007669"/>
    <property type="project" value="InterPro"/>
</dbReference>
<keyword evidence="17" id="KW-1133">Transmembrane helix</keyword>
<dbReference type="Pfam" id="PF00128">
    <property type="entry name" value="Alpha-amylase"/>
    <property type="match status" value="1"/>
</dbReference>
<proteinExistence type="inferred from homology"/>
<evidence type="ECO:0000256" key="6">
    <source>
        <dbReference type="ARBA" id="ARBA00022729"/>
    </source>
</evidence>
<feature type="disulfide bond" evidence="15">
    <location>
        <begin position="52"/>
        <end position="59"/>
    </location>
</feature>
<dbReference type="InterPro" id="IPR006047">
    <property type="entry name" value="GH13_cat_dom"/>
</dbReference>
<dbReference type="Proteomes" id="UP001374579">
    <property type="component" value="Unassembled WGS sequence"/>
</dbReference>
<evidence type="ECO:0000256" key="12">
    <source>
        <dbReference type="ARBA" id="ARBA00023295"/>
    </source>
</evidence>
<dbReference type="GO" id="GO:0004556">
    <property type="term" value="F:alpha-amylase activity"/>
    <property type="evidence" value="ECO:0007669"/>
    <property type="project" value="UniProtKB-EC"/>
</dbReference>
<feature type="binding site" evidence="16">
    <location>
        <position position="244"/>
    </location>
    <ligand>
        <name>substrate</name>
    </ligand>
</feature>
<dbReference type="PIRSF" id="PIRSF001024">
    <property type="entry name" value="Alph-amyl_fung"/>
    <property type="match status" value="1"/>
</dbReference>
<dbReference type="InterPro" id="IPR015340">
    <property type="entry name" value="A_amylase_C_dom"/>
</dbReference>
<keyword evidence="10" id="KW-0325">Glycoprotein</keyword>
<dbReference type="SUPFAM" id="SSF51445">
    <property type="entry name" value="(Trans)glycosidases"/>
    <property type="match status" value="1"/>
</dbReference>
<dbReference type="SUPFAM" id="SSF51011">
    <property type="entry name" value="Glycosyl hydrolase domain"/>
    <property type="match status" value="1"/>
</dbReference>
<dbReference type="PANTHER" id="PTHR10357">
    <property type="entry name" value="ALPHA-AMYLASE FAMILY MEMBER"/>
    <property type="match status" value="1"/>
</dbReference>
<evidence type="ECO:0000256" key="10">
    <source>
        <dbReference type="ARBA" id="ARBA00023180"/>
    </source>
</evidence>
<keyword evidence="6 18" id="KW-0732">Signal</keyword>
<feature type="binding site" evidence="16">
    <location>
        <position position="98"/>
    </location>
    <ligand>
        <name>substrate</name>
    </ligand>
</feature>
<evidence type="ECO:0000313" key="20">
    <source>
        <dbReference type="EMBL" id="KAK7109594.1"/>
    </source>
</evidence>
<evidence type="ECO:0000256" key="3">
    <source>
        <dbReference type="ARBA" id="ARBA00008061"/>
    </source>
</evidence>
<dbReference type="SMART" id="SM00642">
    <property type="entry name" value="Aamy"/>
    <property type="match status" value="1"/>
</dbReference>
<dbReference type="EC" id="3.2.1.1" evidence="4"/>
<gene>
    <name evidence="20" type="ORF">V1264_013609</name>
</gene>
<evidence type="ECO:0000256" key="7">
    <source>
        <dbReference type="ARBA" id="ARBA00022801"/>
    </source>
</evidence>
<evidence type="ECO:0000256" key="16">
    <source>
        <dbReference type="PIRSR" id="PIRSR001024-5"/>
    </source>
</evidence>
<evidence type="ECO:0000313" key="21">
    <source>
        <dbReference type="Proteomes" id="UP001374579"/>
    </source>
</evidence>
<feature type="active site" description="Nucleophile" evidence="13">
    <location>
        <position position="216"/>
    </location>
</feature>
<feature type="disulfide bond" evidence="15">
    <location>
        <begin position="164"/>
        <end position="178"/>
    </location>
</feature>
<dbReference type="InterPro" id="IPR013777">
    <property type="entry name" value="A-amylase-like"/>
</dbReference>
<organism evidence="20 21">
    <name type="scientific">Littorina saxatilis</name>
    <dbReference type="NCBI Taxonomy" id="31220"/>
    <lineage>
        <taxon>Eukaryota</taxon>
        <taxon>Metazoa</taxon>
        <taxon>Spiralia</taxon>
        <taxon>Lophotrochozoa</taxon>
        <taxon>Mollusca</taxon>
        <taxon>Gastropoda</taxon>
        <taxon>Caenogastropoda</taxon>
        <taxon>Littorinimorpha</taxon>
        <taxon>Littorinoidea</taxon>
        <taxon>Littorinidae</taxon>
        <taxon>Littorina</taxon>
    </lineage>
</organism>
<reference evidence="20 21" key="1">
    <citation type="submission" date="2024-02" db="EMBL/GenBank/DDBJ databases">
        <title>Chromosome-scale genome assembly of the rough periwinkle Littorina saxatilis.</title>
        <authorList>
            <person name="De Jode A."/>
            <person name="Faria R."/>
            <person name="Formenti G."/>
            <person name="Sims Y."/>
            <person name="Smith T.P."/>
            <person name="Tracey A."/>
            <person name="Wood J.M.D."/>
            <person name="Zagrodzka Z.B."/>
            <person name="Johannesson K."/>
            <person name="Butlin R.K."/>
            <person name="Leder E.H."/>
        </authorList>
    </citation>
    <scope>NUCLEOTIDE SEQUENCE [LARGE SCALE GENOMIC DNA]</scope>
    <source>
        <strain evidence="20">Snail1</strain>
        <tissue evidence="20">Muscle</tissue>
    </source>
</reference>
<keyword evidence="9 15" id="KW-1015">Disulfide bond</keyword>
<dbReference type="PANTHER" id="PTHR10357:SF215">
    <property type="entry name" value="ALPHA-AMYLASE 1"/>
    <property type="match status" value="1"/>
</dbReference>
<keyword evidence="17" id="KW-0812">Transmembrane</keyword>
<keyword evidence="17" id="KW-0472">Membrane</keyword>
<comment type="cofactor">
    <cofactor evidence="2">
        <name>Ca(2+)</name>
        <dbReference type="ChEBI" id="CHEBI:29108"/>
    </cofactor>
</comment>
<dbReference type="InterPro" id="IPR017853">
    <property type="entry name" value="GH"/>
</dbReference>
<evidence type="ECO:0000256" key="11">
    <source>
        <dbReference type="ARBA" id="ARBA00023277"/>
    </source>
</evidence>
<accession>A0AAN9GIW2</accession>
<evidence type="ECO:0000256" key="13">
    <source>
        <dbReference type="PIRSR" id="PIRSR001024-1"/>
    </source>
</evidence>
<feature type="chain" id="PRO_5043055630" description="alpha-amylase" evidence="18">
    <location>
        <begin position="23"/>
        <end position="514"/>
    </location>
</feature>
<keyword evidence="12" id="KW-0326">Glycosidase</keyword>